<dbReference type="GO" id="GO:0006654">
    <property type="term" value="P:phosphatidic acid biosynthetic process"/>
    <property type="evidence" value="ECO:0007669"/>
    <property type="project" value="TreeGrafter"/>
</dbReference>
<evidence type="ECO:0000256" key="3">
    <source>
        <dbReference type="ARBA" id="ARBA00022679"/>
    </source>
</evidence>
<evidence type="ECO:0000256" key="4">
    <source>
        <dbReference type="ARBA" id="ARBA00023315"/>
    </source>
</evidence>
<dbReference type="GO" id="GO:0005783">
    <property type="term" value="C:endoplasmic reticulum"/>
    <property type="evidence" value="ECO:0007669"/>
    <property type="project" value="TreeGrafter"/>
</dbReference>
<dbReference type="EMBL" id="AFYH01118192">
    <property type="status" value="NOT_ANNOTATED_CDS"/>
    <property type="molecule type" value="Genomic_DNA"/>
</dbReference>
<dbReference type="STRING" id="7897.ENSLACP00000016528"/>
<reference evidence="7" key="1">
    <citation type="submission" date="2011-08" db="EMBL/GenBank/DDBJ databases">
        <title>The draft genome of Latimeria chalumnae.</title>
        <authorList>
            <person name="Di Palma F."/>
            <person name="Alfoldi J."/>
            <person name="Johnson J."/>
            <person name="Berlin A."/>
            <person name="Gnerre S."/>
            <person name="Jaffe D."/>
            <person name="MacCallum I."/>
            <person name="Young S."/>
            <person name="Walker B.J."/>
            <person name="Lander E."/>
            <person name="Lindblad-Toh K."/>
        </authorList>
    </citation>
    <scope>NUCLEOTIDE SEQUENCE [LARGE SCALE GENOMIC DNA]</scope>
    <source>
        <strain evidence="7">Wild caught</strain>
    </source>
</reference>
<dbReference type="PANTHER" id="PTHR10434:SF65">
    <property type="entry name" value="1-ACYL-SN-GLYCEROL-3-PHOSPHATE ACYLTRANSFERASE ALPHA"/>
    <property type="match status" value="1"/>
</dbReference>
<comment type="pathway">
    <text evidence="1">Phospholipid metabolism; CDP-diacylglycerol biosynthesis; CDP-diacylglycerol from sn-glycerol 3-phosphate: step 2/3.</text>
</comment>
<organism evidence="6 7">
    <name type="scientific">Latimeria chalumnae</name>
    <name type="common">Coelacanth</name>
    <dbReference type="NCBI Taxonomy" id="7897"/>
    <lineage>
        <taxon>Eukaryota</taxon>
        <taxon>Metazoa</taxon>
        <taxon>Chordata</taxon>
        <taxon>Craniata</taxon>
        <taxon>Vertebrata</taxon>
        <taxon>Euteleostomi</taxon>
        <taxon>Coelacanthiformes</taxon>
        <taxon>Coelacanthidae</taxon>
        <taxon>Latimeria</taxon>
    </lineage>
</organism>
<dbReference type="GeneTree" id="ENSGT00390000008726"/>
<dbReference type="OMA" id="VHGIENQ"/>
<dbReference type="Bgee" id="ENSLACG00000014564">
    <property type="expression patterns" value="Expressed in muscle tissue and 4 other cell types or tissues"/>
</dbReference>
<dbReference type="FunCoup" id="H3B3Q7">
    <property type="interactions" value="934"/>
</dbReference>
<keyword evidence="3" id="KW-0808">Transferase</keyword>
<dbReference type="HOGENOM" id="CLU_027938_10_2_1"/>
<dbReference type="Pfam" id="PF01553">
    <property type="entry name" value="Acyltransferase"/>
    <property type="match status" value="1"/>
</dbReference>
<dbReference type="EMBL" id="AFYH01118190">
    <property type="status" value="NOT_ANNOTATED_CDS"/>
    <property type="molecule type" value="Genomic_DNA"/>
</dbReference>
<sequence>GMMEILPGRCVPIAKKELMYAGTAGLACWLAGVIFINRKKTDDAISVMCEAAQTMIQDDVRVWVFPEGTRNHDGSMLPFKRGAFHLAVQAQVPIIPVVMSSYREFFCKKEKKFTTGKCAVRILPKIDTVGLTSDDVPELTESVRRSMLAVFQEISGDTREKDLTQ</sequence>
<evidence type="ECO:0000256" key="1">
    <source>
        <dbReference type="ARBA" id="ARBA00004728"/>
    </source>
</evidence>
<dbReference type="EC" id="2.3.1.51" evidence="2"/>
<dbReference type="AlphaFoldDB" id="H3B3Q7"/>
<dbReference type="Ensembl" id="ENSLACT00000016642.1">
    <property type="protein sequence ID" value="ENSLACP00000016528.1"/>
    <property type="gene ID" value="ENSLACG00000014564.1"/>
</dbReference>
<name>H3B3Q7_LATCH</name>
<gene>
    <name evidence="6" type="primary">AGPAT1</name>
</gene>
<evidence type="ECO:0000259" key="5">
    <source>
        <dbReference type="SMART" id="SM00563"/>
    </source>
</evidence>
<reference evidence="6" key="3">
    <citation type="submission" date="2025-09" db="UniProtKB">
        <authorList>
            <consortium name="Ensembl"/>
        </authorList>
    </citation>
    <scope>IDENTIFICATION</scope>
</reference>
<reference evidence="6" key="2">
    <citation type="submission" date="2025-08" db="UniProtKB">
        <authorList>
            <consortium name="Ensembl"/>
        </authorList>
    </citation>
    <scope>IDENTIFICATION</scope>
</reference>
<accession>H3B3Q7</accession>
<dbReference type="EMBL" id="AFYH01118191">
    <property type="status" value="NOT_ANNOTATED_CDS"/>
    <property type="molecule type" value="Genomic_DNA"/>
</dbReference>
<dbReference type="Proteomes" id="UP000008672">
    <property type="component" value="Unassembled WGS sequence"/>
</dbReference>
<dbReference type="eggNOG" id="KOG2848">
    <property type="taxonomic scope" value="Eukaryota"/>
</dbReference>
<keyword evidence="4" id="KW-0012">Acyltransferase</keyword>
<evidence type="ECO:0000313" key="6">
    <source>
        <dbReference type="Ensembl" id="ENSLACP00000016528.1"/>
    </source>
</evidence>
<keyword evidence="7" id="KW-1185">Reference proteome</keyword>
<dbReference type="SMART" id="SM00563">
    <property type="entry name" value="PlsC"/>
    <property type="match status" value="1"/>
</dbReference>
<dbReference type="GO" id="GO:0003841">
    <property type="term" value="F:1-acylglycerol-3-phosphate O-acyltransferase activity"/>
    <property type="evidence" value="ECO:0007669"/>
    <property type="project" value="UniProtKB-EC"/>
</dbReference>
<proteinExistence type="predicted"/>
<evidence type="ECO:0000313" key="7">
    <source>
        <dbReference type="Proteomes" id="UP000008672"/>
    </source>
</evidence>
<evidence type="ECO:0000256" key="2">
    <source>
        <dbReference type="ARBA" id="ARBA00013211"/>
    </source>
</evidence>
<dbReference type="SUPFAM" id="SSF69593">
    <property type="entry name" value="Glycerol-3-phosphate (1)-acyltransferase"/>
    <property type="match status" value="1"/>
</dbReference>
<protein>
    <recommendedName>
        <fullName evidence="2">1-acylglycerol-3-phosphate O-acyltransferase</fullName>
        <ecNumber evidence="2">2.3.1.51</ecNumber>
    </recommendedName>
</protein>
<dbReference type="InterPro" id="IPR002123">
    <property type="entry name" value="Plipid/glycerol_acylTrfase"/>
</dbReference>
<dbReference type="CDD" id="cd07989">
    <property type="entry name" value="LPLAT_AGPAT-like"/>
    <property type="match status" value="1"/>
</dbReference>
<dbReference type="InParanoid" id="H3B3Q7"/>
<dbReference type="PANTHER" id="PTHR10434">
    <property type="entry name" value="1-ACYL-SN-GLYCEROL-3-PHOSPHATE ACYLTRANSFERASE"/>
    <property type="match status" value="1"/>
</dbReference>
<feature type="domain" description="Phospholipid/glycerol acyltransferase" evidence="5">
    <location>
        <begin position="1"/>
        <end position="102"/>
    </location>
</feature>